<proteinExistence type="predicted"/>
<evidence type="ECO:0000259" key="2">
    <source>
        <dbReference type="Pfam" id="PF02470"/>
    </source>
</evidence>
<dbReference type="Proteomes" id="UP001300745">
    <property type="component" value="Unassembled WGS sequence"/>
</dbReference>
<feature type="domain" description="Mce/MlaD" evidence="2">
    <location>
        <begin position="44"/>
        <end position="115"/>
    </location>
</feature>
<dbReference type="InterPro" id="IPR003399">
    <property type="entry name" value="Mce/MlaD"/>
</dbReference>
<keyword evidence="4" id="KW-1185">Reference proteome</keyword>
<keyword evidence="1" id="KW-0472">Membrane</keyword>
<gene>
    <name evidence="3" type="ORF">ORI27_09865</name>
</gene>
<dbReference type="Pfam" id="PF02470">
    <property type="entry name" value="MlaD"/>
    <property type="match status" value="1"/>
</dbReference>
<reference evidence="3 4" key="1">
    <citation type="submission" date="2022-11" db="EMBL/GenBank/DDBJ databases">
        <title>Mycobacterium sp. nov.</title>
        <authorList>
            <person name="Papic B."/>
            <person name="Spicic S."/>
            <person name="Duvnjak S."/>
        </authorList>
    </citation>
    <scope>NUCLEOTIDE SEQUENCE [LARGE SCALE GENOMIC DNA]</scope>
    <source>
        <strain evidence="3 4">CVI_P4</strain>
    </source>
</reference>
<keyword evidence="1" id="KW-1133">Transmembrane helix</keyword>
<name>A0ABT3SBW4_9MYCO</name>
<dbReference type="PANTHER" id="PTHR33371">
    <property type="entry name" value="INTERMEMBRANE PHOSPHOLIPID TRANSPORT SYSTEM BINDING PROTEIN MLAD-RELATED"/>
    <property type="match status" value="1"/>
</dbReference>
<sequence>MQSLNPKKILGSPTVWGAGGIAFALIVAMVLAYIYHHPPGQNKLVSFYTDDAASIRVGDQVRMAGIAVGKVDKLSLEPDQVKVIARIDNTAFVGDRSQVDVRMLTVVGGYYVNVVSVGDTPLGDTVIPRTRVTMPYSLIQTLTDTTKITEKVRTQPFNDSLNQLQQGLSGTNVQVVSTMVDAGNAIMSTVERQRGQITQILGMSDEYIRALAEYRDKFTQLVRKVSILTQTLALYNGGMENTITGLGTVLMQLKTVGDFYEGHRLEFIERVRNYLHEGQLFVERNGLTIRALKRVQNLFDRILDAQNASPALLATDICMPIPGSAC</sequence>
<dbReference type="RefSeq" id="WP_265996572.1">
    <property type="nucleotide sequence ID" value="NZ_JAPJDN010000006.1"/>
</dbReference>
<evidence type="ECO:0000313" key="4">
    <source>
        <dbReference type="Proteomes" id="UP001300745"/>
    </source>
</evidence>
<dbReference type="PANTHER" id="PTHR33371:SF18">
    <property type="entry name" value="MCE-FAMILY PROTEIN MCE3C"/>
    <property type="match status" value="1"/>
</dbReference>
<accession>A0ABT3SBW4</accession>
<dbReference type="EMBL" id="JAPJDO010000006">
    <property type="protein sequence ID" value="MCX2937007.1"/>
    <property type="molecule type" value="Genomic_DNA"/>
</dbReference>
<keyword evidence="1" id="KW-0812">Transmembrane</keyword>
<dbReference type="InterPro" id="IPR052336">
    <property type="entry name" value="MlaD_Phospholipid_Transporter"/>
</dbReference>
<evidence type="ECO:0000313" key="3">
    <source>
        <dbReference type="EMBL" id="MCX2937007.1"/>
    </source>
</evidence>
<comment type="caution">
    <text evidence="3">The sequence shown here is derived from an EMBL/GenBank/DDBJ whole genome shotgun (WGS) entry which is preliminary data.</text>
</comment>
<feature type="transmembrane region" description="Helical" evidence="1">
    <location>
        <begin position="15"/>
        <end position="35"/>
    </location>
</feature>
<organism evidence="3 4">
    <name type="scientific">Mycobacterium pinniadriaticum</name>
    <dbReference type="NCBI Taxonomy" id="2994102"/>
    <lineage>
        <taxon>Bacteria</taxon>
        <taxon>Bacillati</taxon>
        <taxon>Actinomycetota</taxon>
        <taxon>Actinomycetes</taxon>
        <taxon>Mycobacteriales</taxon>
        <taxon>Mycobacteriaceae</taxon>
        <taxon>Mycobacterium</taxon>
    </lineage>
</organism>
<evidence type="ECO:0000256" key="1">
    <source>
        <dbReference type="SAM" id="Phobius"/>
    </source>
</evidence>
<protein>
    <submittedName>
        <fullName evidence="3">MlaD family protein</fullName>
    </submittedName>
</protein>